<accession>A0AAW6YKV8</accession>
<sequence length="122" mass="14701">MARKQKDKIVRVQFAENHVMMFGNSYKAWEEQLDEYLWLLKRDGELHSVKRVTVSDSKWISWGGLKWCPEERFQHHLNREGCQSDELDNPNPRQYKDMNFYEDITITRKVNKAVSNYKKGIY</sequence>
<organism evidence="1 2">
    <name type="scientific">Bacillus pacificus</name>
    <dbReference type="NCBI Taxonomy" id="2026187"/>
    <lineage>
        <taxon>Bacteria</taxon>
        <taxon>Bacillati</taxon>
        <taxon>Bacillota</taxon>
        <taxon>Bacilli</taxon>
        <taxon>Bacillales</taxon>
        <taxon>Bacillaceae</taxon>
        <taxon>Bacillus</taxon>
        <taxon>Bacillus cereus group</taxon>
    </lineage>
</organism>
<name>A0AAW6YKV8_9BACI</name>
<comment type="caution">
    <text evidence="1">The sequence shown here is derived from an EMBL/GenBank/DDBJ whole genome shotgun (WGS) entry which is preliminary data.</text>
</comment>
<proteinExistence type="predicted"/>
<evidence type="ECO:0000313" key="1">
    <source>
        <dbReference type="EMBL" id="MDK7391106.1"/>
    </source>
</evidence>
<reference evidence="1" key="1">
    <citation type="submission" date="2022-11" db="EMBL/GenBank/DDBJ databases">
        <title>WGS-based characterization of Bacillus cereus isolated from food &amp; feed additives.</title>
        <authorList>
            <person name="Bogaerts B."/>
            <person name="Fraiture M.-A."/>
            <person name="Roosens N.H.C."/>
            <person name="De Keersmaecker S.C.J."/>
            <person name="Vanneste K."/>
        </authorList>
    </citation>
    <scope>NUCLEOTIDE SEQUENCE</scope>
    <source>
        <strain evidence="1">74.2</strain>
    </source>
</reference>
<dbReference type="AlphaFoldDB" id="A0AAW6YKV8"/>
<evidence type="ECO:0000313" key="2">
    <source>
        <dbReference type="Proteomes" id="UP001174229"/>
    </source>
</evidence>
<protein>
    <submittedName>
        <fullName evidence="1">Spore protein H</fullName>
    </submittedName>
</protein>
<dbReference type="EMBL" id="JAPNPE010000002">
    <property type="protein sequence ID" value="MDK7391106.1"/>
    <property type="molecule type" value="Genomic_DNA"/>
</dbReference>
<dbReference type="RefSeq" id="WP_000101619.1">
    <property type="nucleotide sequence ID" value="NZ_JAPNPC010000001.1"/>
</dbReference>
<gene>
    <name evidence="1" type="ORF">OWO78_06595</name>
</gene>
<dbReference type="Proteomes" id="UP001174229">
    <property type="component" value="Unassembled WGS sequence"/>
</dbReference>